<evidence type="ECO:0000313" key="1">
    <source>
        <dbReference type="EMBL" id="CAE7673929.1"/>
    </source>
</evidence>
<evidence type="ECO:0000313" key="2">
    <source>
        <dbReference type="Proteomes" id="UP000649617"/>
    </source>
</evidence>
<proteinExistence type="predicted"/>
<dbReference type="EMBL" id="CAJNIZ010043959">
    <property type="protein sequence ID" value="CAE7673929.1"/>
    <property type="molecule type" value="Genomic_DNA"/>
</dbReference>
<organism evidence="1 2">
    <name type="scientific">Symbiodinium pilosum</name>
    <name type="common">Dinoflagellate</name>
    <dbReference type="NCBI Taxonomy" id="2952"/>
    <lineage>
        <taxon>Eukaryota</taxon>
        <taxon>Sar</taxon>
        <taxon>Alveolata</taxon>
        <taxon>Dinophyceae</taxon>
        <taxon>Suessiales</taxon>
        <taxon>Symbiodiniaceae</taxon>
        <taxon>Symbiodinium</taxon>
    </lineage>
</organism>
<keyword evidence="2" id="KW-1185">Reference proteome</keyword>
<sequence>MPVPRWESLVANLYQLQSPKVLLLMWTQNIDLRMQVQAMELFSGEARVLVLAIVMRESPDSLNVLVYKAFYLQRYGQYINSQGVKRFVGDKKGLKESG</sequence>
<accession>A0A812WAV5</accession>
<dbReference type="Proteomes" id="UP000649617">
    <property type="component" value="Unassembled WGS sequence"/>
</dbReference>
<name>A0A812WAV5_SYMPI</name>
<reference evidence="1" key="1">
    <citation type="submission" date="2021-02" db="EMBL/GenBank/DDBJ databases">
        <authorList>
            <person name="Dougan E. K."/>
            <person name="Rhodes N."/>
            <person name="Thang M."/>
            <person name="Chan C."/>
        </authorList>
    </citation>
    <scope>NUCLEOTIDE SEQUENCE</scope>
</reference>
<protein>
    <submittedName>
        <fullName evidence="1">Uncharacterized protein</fullName>
    </submittedName>
</protein>
<gene>
    <name evidence="1" type="ORF">SPIL2461_LOCUS18645</name>
</gene>
<comment type="caution">
    <text evidence="1">The sequence shown here is derived from an EMBL/GenBank/DDBJ whole genome shotgun (WGS) entry which is preliminary data.</text>
</comment>
<feature type="non-terminal residue" evidence="1">
    <location>
        <position position="98"/>
    </location>
</feature>
<dbReference type="AlphaFoldDB" id="A0A812WAV5"/>